<gene>
    <name evidence="3" type="ORF">SV7mr_14400</name>
</gene>
<keyword evidence="4" id="KW-1185">Reference proteome</keyword>
<feature type="transmembrane region" description="Helical" evidence="2">
    <location>
        <begin position="26"/>
        <end position="46"/>
    </location>
</feature>
<dbReference type="InterPro" id="IPR018673">
    <property type="entry name" value="DUF2141"/>
</dbReference>
<keyword evidence="2" id="KW-1133">Transmembrane helix</keyword>
<sequence length="229" mass="24798">MTETSMPPIDAEPQGKWVQRWKESHASLLILFAVIIIVIRLVQITFAPPETTQDNAPAALPLPDQSSAVINAPNQPSDPADFKPLQDGDAAGPAMMKFDEDGTPVLPPGTMVIQVSTSKSSDQGPIRVAIYDSPDAFGSEATPLLNKTLQPVEGFVFWAVELSRLPSTFAIGAYHDLDSNKRLNRALFNKPTEPYGFSNGVYSAPSESSYAEAMLKRPAASQLVKLHVH</sequence>
<evidence type="ECO:0000313" key="4">
    <source>
        <dbReference type="Proteomes" id="UP000315003"/>
    </source>
</evidence>
<reference evidence="3 4" key="1">
    <citation type="submission" date="2019-02" db="EMBL/GenBank/DDBJ databases">
        <title>Deep-cultivation of Planctomycetes and their phenomic and genomic characterization uncovers novel biology.</title>
        <authorList>
            <person name="Wiegand S."/>
            <person name="Jogler M."/>
            <person name="Boedeker C."/>
            <person name="Pinto D."/>
            <person name="Vollmers J."/>
            <person name="Rivas-Marin E."/>
            <person name="Kohn T."/>
            <person name="Peeters S.H."/>
            <person name="Heuer A."/>
            <person name="Rast P."/>
            <person name="Oberbeckmann S."/>
            <person name="Bunk B."/>
            <person name="Jeske O."/>
            <person name="Meyerdierks A."/>
            <person name="Storesund J.E."/>
            <person name="Kallscheuer N."/>
            <person name="Luecker S."/>
            <person name="Lage O.M."/>
            <person name="Pohl T."/>
            <person name="Merkel B.J."/>
            <person name="Hornburger P."/>
            <person name="Mueller R.-W."/>
            <person name="Bruemmer F."/>
            <person name="Labrenz M."/>
            <person name="Spormann A.M."/>
            <person name="Op den Camp H."/>
            <person name="Overmann J."/>
            <person name="Amann R."/>
            <person name="Jetten M.S.M."/>
            <person name="Mascher T."/>
            <person name="Medema M.H."/>
            <person name="Devos D.P."/>
            <person name="Kaster A.-K."/>
            <person name="Ovreas L."/>
            <person name="Rohde M."/>
            <person name="Galperin M.Y."/>
            <person name="Jogler C."/>
        </authorList>
    </citation>
    <scope>NUCLEOTIDE SEQUENCE [LARGE SCALE GENOMIC DNA]</scope>
    <source>
        <strain evidence="3 4">SV_7m_r</strain>
    </source>
</reference>
<dbReference type="AlphaFoldDB" id="A0A517SS39"/>
<proteinExistence type="predicted"/>
<evidence type="ECO:0008006" key="5">
    <source>
        <dbReference type="Google" id="ProtNLM"/>
    </source>
</evidence>
<feature type="compositionally biased region" description="Polar residues" evidence="1">
    <location>
        <begin position="64"/>
        <end position="77"/>
    </location>
</feature>
<evidence type="ECO:0000313" key="3">
    <source>
        <dbReference type="EMBL" id="QDT58938.1"/>
    </source>
</evidence>
<accession>A0A517SS39</accession>
<name>A0A517SS39_9BACT</name>
<dbReference type="Proteomes" id="UP000315003">
    <property type="component" value="Chromosome"/>
</dbReference>
<keyword evidence="2" id="KW-0472">Membrane</keyword>
<evidence type="ECO:0000256" key="2">
    <source>
        <dbReference type="SAM" id="Phobius"/>
    </source>
</evidence>
<keyword evidence="2" id="KW-0812">Transmembrane</keyword>
<protein>
    <recommendedName>
        <fullName evidence="5">DUF2141 domain-containing protein</fullName>
    </recommendedName>
</protein>
<dbReference type="RefSeq" id="WP_145270463.1">
    <property type="nucleotide sequence ID" value="NZ_CP036272.1"/>
</dbReference>
<dbReference type="Pfam" id="PF09912">
    <property type="entry name" value="DUF2141"/>
    <property type="match status" value="1"/>
</dbReference>
<organism evidence="3 4">
    <name type="scientific">Stieleria bergensis</name>
    <dbReference type="NCBI Taxonomy" id="2528025"/>
    <lineage>
        <taxon>Bacteria</taxon>
        <taxon>Pseudomonadati</taxon>
        <taxon>Planctomycetota</taxon>
        <taxon>Planctomycetia</taxon>
        <taxon>Pirellulales</taxon>
        <taxon>Pirellulaceae</taxon>
        <taxon>Stieleria</taxon>
    </lineage>
</organism>
<dbReference type="EMBL" id="CP036272">
    <property type="protein sequence ID" value="QDT58938.1"/>
    <property type="molecule type" value="Genomic_DNA"/>
</dbReference>
<feature type="region of interest" description="Disordered" evidence="1">
    <location>
        <begin position="55"/>
        <end position="80"/>
    </location>
</feature>
<evidence type="ECO:0000256" key="1">
    <source>
        <dbReference type="SAM" id="MobiDB-lite"/>
    </source>
</evidence>
<dbReference type="OrthoDB" id="9788332at2"/>